<dbReference type="InterPro" id="IPR011006">
    <property type="entry name" value="CheY-like_superfamily"/>
</dbReference>
<keyword evidence="11" id="KW-1185">Reference proteome</keyword>
<evidence type="ECO:0000256" key="7">
    <source>
        <dbReference type="SAM" id="Phobius"/>
    </source>
</evidence>
<dbReference type="GO" id="GO:0009927">
    <property type="term" value="F:histidine phosphotransfer kinase activity"/>
    <property type="evidence" value="ECO:0007669"/>
    <property type="project" value="TreeGrafter"/>
</dbReference>
<feature type="domain" description="Histidine kinase" evidence="8">
    <location>
        <begin position="351"/>
        <end position="572"/>
    </location>
</feature>
<dbReference type="Pfam" id="PF00512">
    <property type="entry name" value="HisKA"/>
    <property type="match status" value="1"/>
</dbReference>
<dbReference type="STRING" id="1642646.ING2E5A_1227"/>
<evidence type="ECO:0000313" key="11">
    <source>
        <dbReference type="Proteomes" id="UP000178485"/>
    </source>
</evidence>
<evidence type="ECO:0000256" key="1">
    <source>
        <dbReference type="ARBA" id="ARBA00000085"/>
    </source>
</evidence>
<name>A0A1G4G679_9BACT</name>
<dbReference type="GO" id="GO:0000155">
    <property type="term" value="F:phosphorelay sensor kinase activity"/>
    <property type="evidence" value="ECO:0007669"/>
    <property type="project" value="InterPro"/>
</dbReference>
<feature type="transmembrane region" description="Helical" evidence="7">
    <location>
        <begin position="298"/>
        <end position="319"/>
    </location>
</feature>
<protein>
    <recommendedName>
        <fullName evidence="2">histidine kinase</fullName>
        <ecNumber evidence="2">2.7.13.3</ecNumber>
    </recommendedName>
</protein>
<dbReference type="PROSITE" id="PS50110">
    <property type="entry name" value="RESPONSE_REGULATORY"/>
    <property type="match status" value="1"/>
</dbReference>
<reference evidence="10 11" key="1">
    <citation type="submission" date="2016-08" db="EMBL/GenBank/DDBJ databases">
        <authorList>
            <person name="Seilhamer J.J."/>
        </authorList>
    </citation>
    <scope>NUCLEOTIDE SEQUENCE [LARGE SCALE GENOMIC DNA]</scope>
    <source>
        <strain evidence="10">ING2-E5A</strain>
    </source>
</reference>
<evidence type="ECO:0000256" key="4">
    <source>
        <dbReference type="ARBA" id="ARBA00022679"/>
    </source>
</evidence>
<dbReference type="SUPFAM" id="SSF55874">
    <property type="entry name" value="ATPase domain of HSP90 chaperone/DNA topoisomerase II/histidine kinase"/>
    <property type="match status" value="1"/>
</dbReference>
<dbReference type="InterPro" id="IPR003661">
    <property type="entry name" value="HisK_dim/P_dom"/>
</dbReference>
<feature type="domain" description="Response regulatory" evidence="9">
    <location>
        <begin position="593"/>
        <end position="710"/>
    </location>
</feature>
<accession>A0A1G4G679</accession>
<dbReference type="PROSITE" id="PS50109">
    <property type="entry name" value="HIS_KIN"/>
    <property type="match status" value="1"/>
</dbReference>
<organism evidence="10 11">
    <name type="scientific">Petrimonas mucosa</name>
    <dbReference type="NCBI Taxonomy" id="1642646"/>
    <lineage>
        <taxon>Bacteria</taxon>
        <taxon>Pseudomonadati</taxon>
        <taxon>Bacteroidota</taxon>
        <taxon>Bacteroidia</taxon>
        <taxon>Bacteroidales</taxon>
        <taxon>Dysgonomonadaceae</taxon>
        <taxon>Petrimonas</taxon>
    </lineage>
</organism>
<dbReference type="InterPro" id="IPR001789">
    <property type="entry name" value="Sig_transdc_resp-reg_receiver"/>
</dbReference>
<comment type="catalytic activity">
    <reaction evidence="1">
        <text>ATP + protein L-histidine = ADP + protein N-phospho-L-histidine.</text>
        <dbReference type="EC" id="2.7.13.3"/>
    </reaction>
</comment>
<keyword evidence="3 6" id="KW-0597">Phosphoprotein</keyword>
<dbReference type="SUPFAM" id="SSF47384">
    <property type="entry name" value="Homodimeric domain of signal transducing histidine kinase"/>
    <property type="match status" value="1"/>
</dbReference>
<sequence>MKSSGMRSALKYEVITGYALVVVIMIIGLLAVYRNLVRFSETRLRNEDLSELLIVGNVINQLYEVESTQNLYTAENAANYYSRYSSIRPEVDAKIDSLKLLSKDSLRVVKLDTIGVLLDEKEENLMAIAVLLDSLSKAPEVIRQTVSTIVPRQVNDKLKQYVDRVPNVVETAAESDTVVVKGKKKGLLKRIGDAVKGKQDSTLIIKNRTVTADAGRENIRLAIDTVVNIVRHTERLNLENQRKFQTALLMRQSSMTHTNHLLTARIDDLLKSIEKEEIDKSIRLIEEREATLNHSSKIVLGVSLLAFLIALVFGVLFLMDVNRSQRYRRRLEESNLRINQLLQSREKLMMSISHDIKAPMSSILGYVELMESGTDEDTRRIYLSNMKKSGNHVLQLVTNLLDYQKIESGTWMRKEMNFNLHDLVEATLLSFKPLAEKKQLEYVATNRVPEDLDVFSDPFMLREICSNLISNAIKYTVEGRVEVVAGSPSRGDRRILEFSVKDTGPGIDKDYQEYIFQEFTQIRPERIDQHVEGSGLGLAITRGLVEELGGEVNLQSEKGAGSQFDVIIPLEPTRMKEPVQDEGDPDAEKEAISVLVVDDDPVQLTMMSGMLRLKRINVVTEVDPFRVLEIVKSQLFDLIFMDIQMPHLSGFMLVKKIRESGVDRLKSAPIIALSARSDLSSADFRQSGFTDFLNKPFTSAQLFSVIDRYLNGESASRNMKGEKPAGIEMLFKEVKDDPESLLLILRTFVVDTGNSLEQLKSSIRNNDQDSVSHIAHKILPLFMIIGDELLSERLRRLERKEPVGDEEKWRVTERIGSYIDEAREMVRKMENGK</sequence>
<dbReference type="Gene3D" id="1.10.287.130">
    <property type="match status" value="1"/>
</dbReference>
<evidence type="ECO:0000259" key="9">
    <source>
        <dbReference type="PROSITE" id="PS50110"/>
    </source>
</evidence>
<evidence type="ECO:0000313" key="10">
    <source>
        <dbReference type="EMBL" id="SCM57198.1"/>
    </source>
</evidence>
<keyword evidence="5 10" id="KW-0418">Kinase</keyword>
<proteinExistence type="predicted"/>
<dbReference type="AlphaFoldDB" id="A0A1G4G679"/>
<evidence type="ECO:0000256" key="6">
    <source>
        <dbReference type="PROSITE-ProRule" id="PRU00169"/>
    </source>
</evidence>
<dbReference type="PANTHER" id="PTHR43047:SF72">
    <property type="entry name" value="OSMOSENSING HISTIDINE PROTEIN KINASE SLN1"/>
    <property type="match status" value="1"/>
</dbReference>
<dbReference type="Proteomes" id="UP000178485">
    <property type="component" value="Chromosome i"/>
</dbReference>
<dbReference type="Pfam" id="PF02518">
    <property type="entry name" value="HATPase_c"/>
    <property type="match status" value="1"/>
</dbReference>
<dbReference type="SUPFAM" id="SSF52172">
    <property type="entry name" value="CheY-like"/>
    <property type="match status" value="1"/>
</dbReference>
<dbReference type="RefSeq" id="WP_083373217.1">
    <property type="nucleotide sequence ID" value="NZ_LT608328.1"/>
</dbReference>
<dbReference type="InterPro" id="IPR005467">
    <property type="entry name" value="His_kinase_dom"/>
</dbReference>
<keyword evidence="4 10" id="KW-0808">Transferase</keyword>
<evidence type="ECO:0000259" key="8">
    <source>
        <dbReference type="PROSITE" id="PS50109"/>
    </source>
</evidence>
<keyword evidence="7" id="KW-0812">Transmembrane</keyword>
<dbReference type="Gene3D" id="1.20.120.160">
    <property type="entry name" value="HPT domain"/>
    <property type="match status" value="1"/>
</dbReference>
<gene>
    <name evidence="10" type="primary">luxQ3</name>
    <name evidence="10" type="ORF">ING2E5A_1227</name>
</gene>
<dbReference type="KEGG" id="pmuc:ING2E5A_1227"/>
<dbReference type="SMART" id="SM00388">
    <property type="entry name" value="HisKA"/>
    <property type="match status" value="1"/>
</dbReference>
<dbReference type="PANTHER" id="PTHR43047">
    <property type="entry name" value="TWO-COMPONENT HISTIDINE PROTEIN KINASE"/>
    <property type="match status" value="1"/>
</dbReference>
<dbReference type="Gene3D" id="3.40.50.2300">
    <property type="match status" value="1"/>
</dbReference>
<dbReference type="InterPro" id="IPR004358">
    <property type="entry name" value="Sig_transdc_His_kin-like_C"/>
</dbReference>
<dbReference type="SMART" id="SM00387">
    <property type="entry name" value="HATPase_c"/>
    <property type="match status" value="1"/>
</dbReference>
<dbReference type="SUPFAM" id="SSF47226">
    <property type="entry name" value="Histidine-containing phosphotransfer domain, HPT domain"/>
    <property type="match status" value="1"/>
</dbReference>
<dbReference type="EMBL" id="LT608328">
    <property type="protein sequence ID" value="SCM57198.1"/>
    <property type="molecule type" value="Genomic_DNA"/>
</dbReference>
<feature type="modified residue" description="4-aspartylphosphate" evidence="6">
    <location>
        <position position="642"/>
    </location>
</feature>
<dbReference type="SMART" id="SM00448">
    <property type="entry name" value="REC"/>
    <property type="match status" value="1"/>
</dbReference>
<evidence type="ECO:0000256" key="3">
    <source>
        <dbReference type="ARBA" id="ARBA00022553"/>
    </source>
</evidence>
<feature type="transmembrane region" description="Helical" evidence="7">
    <location>
        <begin position="12"/>
        <end position="33"/>
    </location>
</feature>
<dbReference type="PRINTS" id="PR00344">
    <property type="entry name" value="BCTRLSENSOR"/>
</dbReference>
<dbReference type="Pfam" id="PF00072">
    <property type="entry name" value="Response_reg"/>
    <property type="match status" value="1"/>
</dbReference>
<dbReference type="InterPro" id="IPR036097">
    <property type="entry name" value="HisK_dim/P_sf"/>
</dbReference>
<dbReference type="CDD" id="cd17546">
    <property type="entry name" value="REC_hyHK_CKI1_RcsC-like"/>
    <property type="match status" value="1"/>
</dbReference>
<dbReference type="EC" id="2.7.13.3" evidence="2"/>
<keyword evidence="7" id="KW-0472">Membrane</keyword>
<dbReference type="CDD" id="cd00082">
    <property type="entry name" value="HisKA"/>
    <property type="match status" value="1"/>
</dbReference>
<evidence type="ECO:0000256" key="5">
    <source>
        <dbReference type="ARBA" id="ARBA00022777"/>
    </source>
</evidence>
<dbReference type="InterPro" id="IPR003594">
    <property type="entry name" value="HATPase_dom"/>
</dbReference>
<dbReference type="GO" id="GO:0005886">
    <property type="term" value="C:plasma membrane"/>
    <property type="evidence" value="ECO:0007669"/>
    <property type="project" value="TreeGrafter"/>
</dbReference>
<dbReference type="InterPro" id="IPR036641">
    <property type="entry name" value="HPT_dom_sf"/>
</dbReference>
<keyword evidence="7" id="KW-1133">Transmembrane helix</keyword>
<evidence type="ECO:0000256" key="2">
    <source>
        <dbReference type="ARBA" id="ARBA00012438"/>
    </source>
</evidence>
<dbReference type="Gene3D" id="3.30.565.10">
    <property type="entry name" value="Histidine kinase-like ATPase, C-terminal domain"/>
    <property type="match status" value="1"/>
</dbReference>
<dbReference type="InterPro" id="IPR036890">
    <property type="entry name" value="HATPase_C_sf"/>
</dbReference>